<keyword evidence="3" id="KW-0408">Iron</keyword>
<evidence type="ECO:0000256" key="4">
    <source>
        <dbReference type="ARBA" id="ARBA00023014"/>
    </source>
</evidence>
<dbReference type="InterPro" id="IPR000581">
    <property type="entry name" value="ILV_EDD_N"/>
</dbReference>
<gene>
    <name evidence="15" type="ORF">GP486_001361</name>
</gene>
<dbReference type="FunFam" id="3.50.30.80:FF:000001">
    <property type="entry name" value="Dihydroxy-acid dehydratase"/>
    <property type="match status" value="1"/>
</dbReference>
<feature type="compositionally biased region" description="Basic residues" evidence="12">
    <location>
        <begin position="1125"/>
        <end position="1136"/>
    </location>
</feature>
<evidence type="ECO:0000259" key="14">
    <source>
        <dbReference type="Pfam" id="PF24877"/>
    </source>
</evidence>
<dbReference type="PANTHER" id="PTHR21000">
    <property type="entry name" value="DIHYDROXY-ACID DEHYDRATASE DAD"/>
    <property type="match status" value="1"/>
</dbReference>
<evidence type="ECO:0000256" key="10">
    <source>
        <dbReference type="ARBA" id="ARBA00034078"/>
    </source>
</evidence>
<dbReference type="InterPro" id="IPR042096">
    <property type="entry name" value="Dihydro-acid_dehy_C"/>
</dbReference>
<feature type="domain" description="Dihydroxy-acid/6-phosphogluconate dehydratase C-terminal" evidence="14">
    <location>
        <begin position="326"/>
        <end position="515"/>
    </location>
</feature>
<feature type="compositionally biased region" description="Polar residues" evidence="12">
    <location>
        <begin position="623"/>
        <end position="632"/>
    </location>
</feature>
<organism evidence="15 16">
    <name type="scientific">Trichoglossum hirsutum</name>
    <dbReference type="NCBI Taxonomy" id="265104"/>
    <lineage>
        <taxon>Eukaryota</taxon>
        <taxon>Fungi</taxon>
        <taxon>Dikarya</taxon>
        <taxon>Ascomycota</taxon>
        <taxon>Pezizomycotina</taxon>
        <taxon>Geoglossomycetes</taxon>
        <taxon>Geoglossales</taxon>
        <taxon>Geoglossaceae</taxon>
        <taxon>Trichoglossum</taxon>
    </lineage>
</organism>
<comment type="caution">
    <text evidence="15">The sequence shown here is derived from an EMBL/GenBank/DDBJ whole genome shotgun (WGS) entry which is preliminary data.</text>
</comment>
<feature type="region of interest" description="Disordered" evidence="12">
    <location>
        <begin position="1116"/>
        <end position="1159"/>
    </location>
</feature>
<evidence type="ECO:0000313" key="15">
    <source>
        <dbReference type="EMBL" id="KAH0565247.1"/>
    </source>
</evidence>
<dbReference type="InterPro" id="IPR050165">
    <property type="entry name" value="DHAD_IlvD/Edd"/>
</dbReference>
<dbReference type="InterPro" id="IPR020558">
    <property type="entry name" value="DiOHA_6PGluconate_deHydtase_CS"/>
</dbReference>
<feature type="domain" description="Dihydroxy-acid/6-phosphogluconate dehydratase N-terminal" evidence="13">
    <location>
        <begin position="6"/>
        <end position="313"/>
    </location>
</feature>
<dbReference type="InterPro" id="IPR056740">
    <property type="entry name" value="ILV_EDD_C"/>
</dbReference>
<proteinExistence type="inferred from homology"/>
<sequence>MASSVLALAKTVKDAVQKQGMLAWQFNTIGVSDAITMGGEGMRFSLQSREIIADSIETVTCAQHHDANISLPGCDKNMPGCVMAMARHDRPSLMIYGGTIKPGYSELLKKPINISTCYEAAGAFTYDRLKTADGKSSPSEIMTDIEQYACPGAGACGGMYTANTMATAIEAMGLTMPGSSSTPAESPAKLRECVRAAEVIKTCMERNIRPRTLLTKESFENAIIMTMALGGSTNAVVHLLAMAGTANIELTLDDFQRVSDKIPFIADLAPSGKYYMADLYEIGGTPSVMKLLVAAGLLNGEIPTVTGKSLAENIASFPSLPQDQVIIRPLSSPIKPTGHIQVLRGNLAPGGAVAKITGKEGSRFVGKAKVFDKERLLDAALNRGEISHGENLVLVVRFEGPKGGPGMPEQLKASAALMGANLRNVALVTDGRYSGASHGFIVGHVVPEAQAGGPIAVVQDGDVITIDAKTNRIDVDISDGVIAERLKGWKKPPMPATRGTLAKYVHLVGDASHGCGTSSFLPSTYNNCNCLLAVTTPSPHTLHGYQAPATRGLAFFKCCFYLISMCQYRYHYYSSCRHQTFTVFSLCGNATIFTTPVYASQRFHKDANETAIRDSSDLSSSSPYQASTNASQPKWRPRAQNQALVLDPCRSPATPQQDGVIMPPKTKNTNKGKQDANGYIWKQDAAIRSSQLNPQHQNMTLSASGTGDGRGVSAETPEYDHSWVEHYPLAPRIRTQTQSQEDLFAKGRHADCEGYTRPGTDMPRVSSLPSFLDTDECHVLRSGRLVSVHKGATSSLKTYKLKAKTPEWSDISSSTSSLATFETAPESPVRPWSPNRERWSNQCPPCASSDILNGNFLAASTPSDTTDHVVSSETDDSITTVVLADSPTSVLTEKAGGGYMAAKEEVGDTKLSSEFLLLLVSGLSLESYKDIHQKYPVEFESLLRLRQISQSSRIITGSPSTALSPPADSSLIAAASHAPEGNLADDSGREAALADARRGKKRVVGLHQKTLSPNQRKTNFNREHTQPFKTWPEPSGRRTQKLVFKSEIEGLEREEEIDRERHDDYFGRFEQGGYPEPSAFGHNFTINGLKQGNDKEFGNTTNATICDPAIVAQGHAVNRSGGRGKPTKRAKRKKCNRYTTSDRSSRHAKAPGQCGSISEPTVFNELPELISDTKHAGLAAKVYPAAQASPIMSLGLAGRTSGRYERARRSLSAFWVGQDLGPEHLFKPHNRTAAREEPPNTVTAELQGDRTYIGNFGSRTQDGFSLESEHRVRSPRENVKMSPLEASANQWYAQPGVIESVPHTPVEFVTGFLPCKKCEVTSAVEDFVVKCPKCDPDYQHESSP</sequence>
<feature type="region of interest" description="Disordered" evidence="12">
    <location>
        <begin position="610"/>
        <end position="639"/>
    </location>
</feature>
<dbReference type="GO" id="GO:0009082">
    <property type="term" value="P:branched-chain amino acid biosynthetic process"/>
    <property type="evidence" value="ECO:0007669"/>
    <property type="project" value="TreeGrafter"/>
</dbReference>
<dbReference type="EMBL" id="JAGHQM010000118">
    <property type="protein sequence ID" value="KAH0565247.1"/>
    <property type="molecule type" value="Genomic_DNA"/>
</dbReference>
<evidence type="ECO:0000256" key="6">
    <source>
        <dbReference type="ARBA" id="ARBA00029304"/>
    </source>
</evidence>
<dbReference type="NCBIfam" id="NF002068">
    <property type="entry name" value="PRK00911.1"/>
    <property type="match status" value="1"/>
</dbReference>
<dbReference type="Pfam" id="PF24877">
    <property type="entry name" value="ILV_EDD_C"/>
    <property type="match status" value="1"/>
</dbReference>
<dbReference type="EC" id="4.2.1.9" evidence="9"/>
<dbReference type="GO" id="GO:0005739">
    <property type="term" value="C:mitochondrion"/>
    <property type="evidence" value="ECO:0007669"/>
    <property type="project" value="TreeGrafter"/>
</dbReference>
<evidence type="ECO:0000256" key="1">
    <source>
        <dbReference type="ARBA" id="ARBA00006486"/>
    </source>
</evidence>
<dbReference type="Pfam" id="PF00920">
    <property type="entry name" value="ILVD_EDD_N"/>
    <property type="match status" value="1"/>
</dbReference>
<comment type="catalytic activity">
    <reaction evidence="11">
        <text>(2R,3R)-2,3-dihydroxy-3-methylpentanoate = (S)-3-methyl-2-oxopentanoate + H2O</text>
        <dbReference type="Rhea" id="RHEA:27694"/>
        <dbReference type="ChEBI" id="CHEBI:15377"/>
        <dbReference type="ChEBI" id="CHEBI:35146"/>
        <dbReference type="ChEBI" id="CHEBI:49258"/>
        <dbReference type="EC" id="4.2.1.9"/>
    </reaction>
    <physiologicalReaction direction="left-to-right" evidence="11">
        <dbReference type="Rhea" id="RHEA:27695"/>
    </physiologicalReaction>
</comment>
<comment type="similarity">
    <text evidence="1">Belongs to the IlvD/Edd family.</text>
</comment>
<keyword evidence="2" id="KW-0479">Metal-binding</keyword>
<evidence type="ECO:0000256" key="3">
    <source>
        <dbReference type="ARBA" id="ARBA00023004"/>
    </source>
</evidence>
<feature type="region of interest" description="Disordered" evidence="12">
    <location>
        <begin position="652"/>
        <end position="674"/>
    </location>
</feature>
<name>A0A9P8RT44_9PEZI</name>
<dbReference type="Proteomes" id="UP000750711">
    <property type="component" value="Unassembled WGS sequence"/>
</dbReference>
<dbReference type="PROSITE" id="PS00886">
    <property type="entry name" value="ILVD_EDD_1"/>
    <property type="match status" value="1"/>
</dbReference>
<dbReference type="SUPFAM" id="SSF143975">
    <property type="entry name" value="IlvD/EDD N-terminal domain-like"/>
    <property type="match status" value="1"/>
</dbReference>
<evidence type="ECO:0000313" key="16">
    <source>
        <dbReference type="Proteomes" id="UP000750711"/>
    </source>
</evidence>
<comment type="cofactor">
    <cofactor evidence="10">
        <name>[2Fe-2S] cluster</name>
        <dbReference type="ChEBI" id="CHEBI:190135"/>
    </cofactor>
</comment>
<comment type="catalytic activity">
    <reaction evidence="6">
        <text>(2R)-2,3-dihydroxy-3-methylbutanoate = 3-methyl-2-oxobutanoate + H2O</text>
        <dbReference type="Rhea" id="RHEA:24809"/>
        <dbReference type="ChEBI" id="CHEBI:11851"/>
        <dbReference type="ChEBI" id="CHEBI:15377"/>
        <dbReference type="ChEBI" id="CHEBI:49072"/>
        <dbReference type="EC" id="4.2.1.9"/>
    </reaction>
    <physiologicalReaction direction="left-to-right" evidence="6">
        <dbReference type="Rhea" id="RHEA:24810"/>
    </physiologicalReaction>
</comment>
<dbReference type="GO" id="GO:0051536">
    <property type="term" value="F:iron-sulfur cluster binding"/>
    <property type="evidence" value="ECO:0007669"/>
    <property type="project" value="UniProtKB-KW"/>
</dbReference>
<dbReference type="PROSITE" id="PS00887">
    <property type="entry name" value="ILVD_EDD_2"/>
    <property type="match status" value="1"/>
</dbReference>
<evidence type="ECO:0000256" key="11">
    <source>
        <dbReference type="ARBA" id="ARBA00052865"/>
    </source>
</evidence>
<protein>
    <recommendedName>
        <fullName evidence="9">dihydroxy-acid dehydratase</fullName>
        <ecNumber evidence="9">4.2.1.9</ecNumber>
    </recommendedName>
</protein>
<evidence type="ECO:0000256" key="2">
    <source>
        <dbReference type="ARBA" id="ARBA00022723"/>
    </source>
</evidence>
<dbReference type="PANTHER" id="PTHR21000:SF13">
    <property type="entry name" value="DIHYDROXY-ACID DEHYDRATASE"/>
    <property type="match status" value="1"/>
</dbReference>
<reference evidence="15" key="1">
    <citation type="submission" date="2021-03" db="EMBL/GenBank/DDBJ databases">
        <title>Comparative genomics and phylogenomic investigation of the class Geoglossomycetes provide insights into ecological specialization and systematics.</title>
        <authorList>
            <person name="Melie T."/>
            <person name="Pirro S."/>
            <person name="Miller A.N."/>
            <person name="Quandt A."/>
        </authorList>
    </citation>
    <scope>NUCLEOTIDE SEQUENCE</scope>
    <source>
        <strain evidence="15">CAQ_001_2017</strain>
    </source>
</reference>
<keyword evidence="5" id="KW-0456">Lyase</keyword>
<dbReference type="GO" id="GO:0004160">
    <property type="term" value="F:dihydroxy-acid dehydratase activity"/>
    <property type="evidence" value="ECO:0007669"/>
    <property type="project" value="UniProtKB-EC"/>
</dbReference>
<comment type="pathway">
    <text evidence="8">Amino-acid biosynthesis; L-isoleucine biosynthesis; L-isoleucine from 2-oxobutanoate: step 3/4.</text>
</comment>
<evidence type="ECO:0000256" key="7">
    <source>
        <dbReference type="ARBA" id="ARBA00029436"/>
    </source>
</evidence>
<keyword evidence="16" id="KW-1185">Reference proteome</keyword>
<evidence type="ECO:0000259" key="13">
    <source>
        <dbReference type="Pfam" id="PF00920"/>
    </source>
</evidence>
<dbReference type="SUPFAM" id="SSF52016">
    <property type="entry name" value="LeuD/IlvD-like"/>
    <property type="match status" value="1"/>
</dbReference>
<evidence type="ECO:0000256" key="12">
    <source>
        <dbReference type="SAM" id="MobiDB-lite"/>
    </source>
</evidence>
<keyword evidence="4" id="KW-0411">Iron-sulfur</keyword>
<dbReference type="Gene3D" id="3.50.30.80">
    <property type="entry name" value="IlvD/EDD C-terminal domain-like"/>
    <property type="match status" value="1"/>
</dbReference>
<accession>A0A9P8RT44</accession>
<dbReference type="GO" id="GO:0046872">
    <property type="term" value="F:metal ion binding"/>
    <property type="evidence" value="ECO:0007669"/>
    <property type="project" value="UniProtKB-KW"/>
</dbReference>
<evidence type="ECO:0000256" key="8">
    <source>
        <dbReference type="ARBA" id="ARBA00029437"/>
    </source>
</evidence>
<comment type="pathway">
    <text evidence="7">Amino-acid biosynthesis; L-valine biosynthesis; L-valine from pyruvate: step 3/4.</text>
</comment>
<evidence type="ECO:0000256" key="9">
    <source>
        <dbReference type="ARBA" id="ARBA00029490"/>
    </source>
</evidence>
<dbReference type="InterPro" id="IPR037237">
    <property type="entry name" value="IlvD/EDD_N"/>
</dbReference>
<evidence type="ECO:0000256" key="5">
    <source>
        <dbReference type="ARBA" id="ARBA00023239"/>
    </source>
</evidence>